<evidence type="ECO:0000313" key="2">
    <source>
        <dbReference type="EMBL" id="PMP14048.1"/>
    </source>
</evidence>
<evidence type="ECO:0008006" key="4">
    <source>
        <dbReference type="Google" id="ProtNLM"/>
    </source>
</evidence>
<dbReference type="AlphaFoldDB" id="A0AAP8N049"/>
<gene>
    <name evidence="2" type="ORF">BCS93_04470</name>
</gene>
<dbReference type="Proteomes" id="UP000235611">
    <property type="component" value="Unassembled WGS sequence"/>
</dbReference>
<dbReference type="RefSeq" id="WP_017028614.1">
    <property type="nucleotide sequence ID" value="NZ_MDBO01000036.1"/>
</dbReference>
<dbReference type="InterPro" id="IPR021675">
    <property type="entry name" value="DUF3261"/>
</dbReference>
<feature type="chain" id="PRO_5042874056" description="DUF3261 domain-containing protein" evidence="1">
    <location>
        <begin position="24"/>
        <end position="206"/>
    </location>
</feature>
<comment type="caution">
    <text evidence="2">The sequence shown here is derived from an EMBL/GenBank/DDBJ whole genome shotgun (WGS) entry which is preliminary data.</text>
</comment>
<protein>
    <recommendedName>
        <fullName evidence="4">DUF3261 domain-containing protein</fullName>
    </recommendedName>
</protein>
<proteinExistence type="predicted"/>
<evidence type="ECO:0000313" key="3">
    <source>
        <dbReference type="Proteomes" id="UP000235611"/>
    </source>
</evidence>
<organism evidence="2 3">
    <name type="scientific">Vibrio breoganii</name>
    <dbReference type="NCBI Taxonomy" id="553239"/>
    <lineage>
        <taxon>Bacteria</taxon>
        <taxon>Pseudomonadati</taxon>
        <taxon>Pseudomonadota</taxon>
        <taxon>Gammaproteobacteria</taxon>
        <taxon>Vibrionales</taxon>
        <taxon>Vibrionaceae</taxon>
        <taxon>Vibrio</taxon>
    </lineage>
</organism>
<reference evidence="3" key="1">
    <citation type="submission" date="2016-07" db="EMBL/GenBank/DDBJ databases">
        <title>Nontailed viruses are major unrecognized killers of bacteria in the ocean.</title>
        <authorList>
            <person name="Kauffman K."/>
            <person name="Hussain F."/>
            <person name="Yang J."/>
            <person name="Arevalo P."/>
            <person name="Brown J."/>
            <person name="Cutler M."/>
            <person name="Kelly L."/>
            <person name="Polz M.F."/>
        </authorList>
    </citation>
    <scope>NUCLEOTIDE SEQUENCE [LARGE SCALE GENOMIC DNA]</scope>
    <source>
        <strain evidence="3">10N.222.49.A5</strain>
    </source>
</reference>
<evidence type="ECO:0000256" key="1">
    <source>
        <dbReference type="SAM" id="SignalP"/>
    </source>
</evidence>
<dbReference type="PROSITE" id="PS51257">
    <property type="entry name" value="PROKAR_LIPOPROTEIN"/>
    <property type="match status" value="1"/>
</dbReference>
<feature type="signal peptide" evidence="1">
    <location>
        <begin position="1"/>
        <end position="23"/>
    </location>
</feature>
<dbReference type="EMBL" id="MDBO01000036">
    <property type="protein sequence ID" value="PMP14048.1"/>
    <property type="molecule type" value="Genomic_DNA"/>
</dbReference>
<name>A0AAP8N049_9VIBR</name>
<dbReference type="Pfam" id="PF11659">
    <property type="entry name" value="DUF3261"/>
    <property type="match status" value="1"/>
</dbReference>
<sequence length="206" mass="22807">MKLSTLTKVLSVLVLNILMVACASSLKLSTPTVQIAGGKTVHLPSPSSYNYDLTASQLIEATWVEDDTVKSSQLPVQLQVTGDKLVLAAFSSWGTRILSVTYQGDSISTNVMPGLSGALPPPEQVLFNLMITIWPRSAWEESLSNVRWKMNENDDGRAIFDENGRKVINIQYKSHPKLDGDIVFHHLVNDYTIVIKTLQHQKTSKL</sequence>
<keyword evidence="1" id="KW-0732">Signal</keyword>
<accession>A0AAP8N049</accession>